<gene>
    <name evidence="1" type="ORF">SJI18_00580</name>
</gene>
<dbReference type="EMBL" id="JAZHFS010000001">
    <property type="protein sequence ID" value="MEF2110797.1"/>
    <property type="molecule type" value="Genomic_DNA"/>
</dbReference>
<keyword evidence="2" id="KW-1185">Reference proteome</keyword>
<comment type="caution">
    <text evidence="1">The sequence shown here is derived from an EMBL/GenBank/DDBJ whole genome shotgun (WGS) entry which is preliminary data.</text>
</comment>
<proteinExistence type="predicted"/>
<protein>
    <submittedName>
        <fullName evidence="1">Uncharacterized protein</fullName>
    </submittedName>
</protein>
<sequence>MVDLGKANYIERKFWDIGFYYDKNGSKKEFSKMATVVTRYFNGSFVIFAKASTYNRVSSTYDGRHNKMSNERFRKYIQSAVDSLKENNDKSS</sequence>
<name>A0ABU7UJJ2_9CLOT</name>
<organism evidence="1 2">
    <name type="scientific">Clostridium frigoriphilum</name>
    <dbReference type="NCBI Taxonomy" id="443253"/>
    <lineage>
        <taxon>Bacteria</taxon>
        <taxon>Bacillati</taxon>
        <taxon>Bacillota</taxon>
        <taxon>Clostridia</taxon>
        <taxon>Eubacteriales</taxon>
        <taxon>Clostridiaceae</taxon>
        <taxon>Clostridium</taxon>
    </lineage>
</organism>
<accession>A0ABU7UJJ2</accession>
<reference evidence="1 2" key="1">
    <citation type="submission" date="2023-11" db="EMBL/GenBank/DDBJ databases">
        <title>Draft genome sequence of a psychrophilic Clostridium strain from permafrost water brine.</title>
        <authorList>
            <person name="Shcherbakova V.A."/>
            <person name="Trubitsyn V.E."/>
            <person name="Zakharyuk A.G."/>
        </authorList>
    </citation>
    <scope>NUCLEOTIDE SEQUENCE [LARGE SCALE GENOMIC DNA]</scope>
    <source>
        <strain evidence="1 2">14F</strain>
    </source>
</reference>
<evidence type="ECO:0000313" key="1">
    <source>
        <dbReference type="EMBL" id="MEF2110797.1"/>
    </source>
</evidence>
<dbReference type="Proteomes" id="UP001498469">
    <property type="component" value="Unassembled WGS sequence"/>
</dbReference>
<evidence type="ECO:0000313" key="2">
    <source>
        <dbReference type="Proteomes" id="UP001498469"/>
    </source>
</evidence>
<dbReference type="RefSeq" id="WP_216247344.1">
    <property type="nucleotide sequence ID" value="NZ_JAZHFS010000001.1"/>
</dbReference>